<keyword evidence="5 12" id="KW-0812">Transmembrane</keyword>
<feature type="transmembrane region" description="Helical" evidence="12">
    <location>
        <begin position="139"/>
        <end position="158"/>
    </location>
</feature>
<evidence type="ECO:0000256" key="9">
    <source>
        <dbReference type="ARBA" id="ARBA00023136"/>
    </source>
</evidence>
<keyword evidence="13" id="KW-0966">Cell projection</keyword>
<protein>
    <recommendedName>
        <fullName evidence="2 12">Flagellar biosynthetic protein FliP</fullName>
    </recommendedName>
</protein>
<dbReference type="NCBIfam" id="NF009438">
    <property type="entry name" value="PRK12797.1"/>
    <property type="match status" value="1"/>
</dbReference>
<dbReference type="Pfam" id="PF00813">
    <property type="entry name" value="FliP"/>
    <property type="match status" value="1"/>
</dbReference>
<evidence type="ECO:0000256" key="4">
    <source>
        <dbReference type="ARBA" id="ARBA00022475"/>
    </source>
</evidence>
<evidence type="ECO:0000256" key="12">
    <source>
        <dbReference type="RuleBase" id="RU362069"/>
    </source>
</evidence>
<dbReference type="PROSITE" id="PS01060">
    <property type="entry name" value="FLIP_1"/>
    <property type="match status" value="1"/>
</dbReference>
<accession>A0ABV7SQY7</accession>
<gene>
    <name evidence="12 13" type="primary">fliP</name>
    <name evidence="13" type="ORF">ACFONA_01770</name>
</gene>
<keyword evidence="13" id="KW-0969">Cilium</keyword>
<evidence type="ECO:0000256" key="8">
    <source>
        <dbReference type="ARBA" id="ARBA00022989"/>
    </source>
</evidence>
<keyword evidence="3 12" id="KW-0813">Transport</keyword>
<comment type="subcellular location">
    <subcellularLocation>
        <location evidence="12">Cell membrane</location>
        <topology evidence="12">Multi-pass membrane protein</topology>
    </subcellularLocation>
    <subcellularLocation>
        <location evidence="12">Bacterial flagellum basal body</location>
    </subcellularLocation>
</comment>
<comment type="function">
    <text evidence="12">Plays a role in the flagellum-specific transport system.</text>
</comment>
<comment type="similarity">
    <text evidence="1 12">Belongs to the FliP/MopC/SpaP family.</text>
</comment>
<evidence type="ECO:0000256" key="2">
    <source>
        <dbReference type="ARBA" id="ARBA00021714"/>
    </source>
</evidence>
<dbReference type="PANTHER" id="PTHR30587:SF0">
    <property type="entry name" value="FLAGELLAR BIOSYNTHETIC PROTEIN FLIP"/>
    <property type="match status" value="1"/>
</dbReference>
<dbReference type="PRINTS" id="PR01302">
    <property type="entry name" value="TYPE3IMPPROT"/>
</dbReference>
<dbReference type="PROSITE" id="PS01061">
    <property type="entry name" value="FLIP_2"/>
    <property type="match status" value="1"/>
</dbReference>
<evidence type="ECO:0000256" key="7">
    <source>
        <dbReference type="ARBA" id="ARBA00022927"/>
    </source>
</evidence>
<dbReference type="EMBL" id="JBHRXP010000001">
    <property type="protein sequence ID" value="MFC3578878.1"/>
    <property type="molecule type" value="Genomic_DNA"/>
</dbReference>
<dbReference type="RefSeq" id="WP_261293721.1">
    <property type="nucleotide sequence ID" value="NZ_JANQBK010000004.1"/>
</dbReference>
<dbReference type="PANTHER" id="PTHR30587">
    <property type="entry name" value="FLAGELLAR BIOSYNTHETIC PROTEIN FLIP"/>
    <property type="match status" value="1"/>
</dbReference>
<keyword evidence="4 12" id="KW-1003">Cell membrane</keyword>
<evidence type="ECO:0000313" key="13">
    <source>
        <dbReference type="EMBL" id="MFC3578878.1"/>
    </source>
</evidence>
<keyword evidence="7 12" id="KW-0653">Protein transport</keyword>
<keyword evidence="9 12" id="KW-0472">Membrane</keyword>
<keyword evidence="8 12" id="KW-1133">Transmembrane helix</keyword>
<sequence length="298" mass="31668">MKTVVTRRGTGPALIRTPRARQQIGYGWLGKAVFVALGIVFALIVAHPAFAQAAPVVAPPAAPSAAGVGDGIDRALGQLSGTGQGSVGQPMALSLQVLIIMGLLSVLPGILLMMTSFTRIIIVLAILRQALGLQQTPPNQVLIGLSLFLSFFIMSPVINQINTTAIQPYSNGQMQATDMIKTAGTPLHAFMVKQTRVKDITMFADIAKAGKFRSANDIPFSVLLPSFVTSELKTAFQIGFLIFLPFIVIDLVVATVLMSLGMMMLSPTIISLPFKLLLFVLVDGWALTMGSLANSFVS</sequence>
<feature type="transmembrane region" description="Helical" evidence="12">
    <location>
        <begin position="235"/>
        <end position="260"/>
    </location>
</feature>
<evidence type="ECO:0000256" key="6">
    <source>
        <dbReference type="ARBA" id="ARBA00022795"/>
    </source>
</evidence>
<keyword evidence="13" id="KW-0282">Flagellum</keyword>
<evidence type="ECO:0000256" key="5">
    <source>
        <dbReference type="ARBA" id="ARBA00022692"/>
    </source>
</evidence>
<reference evidence="14" key="1">
    <citation type="journal article" date="2019" name="Int. J. Syst. Evol. Microbiol.">
        <title>The Global Catalogue of Microorganisms (GCM) 10K type strain sequencing project: providing services to taxonomists for standard genome sequencing and annotation.</title>
        <authorList>
            <consortium name="The Broad Institute Genomics Platform"/>
            <consortium name="The Broad Institute Genome Sequencing Center for Infectious Disease"/>
            <person name="Wu L."/>
            <person name="Ma J."/>
        </authorList>
    </citation>
    <scope>NUCLEOTIDE SEQUENCE [LARGE SCALE GENOMIC DNA]</scope>
    <source>
        <strain evidence="14">KCTC 42739</strain>
    </source>
</reference>
<feature type="transmembrane region" description="Helical" evidence="12">
    <location>
        <begin position="97"/>
        <end position="127"/>
    </location>
</feature>
<feature type="transmembrane region" description="Helical" evidence="12">
    <location>
        <begin position="272"/>
        <end position="293"/>
    </location>
</feature>
<evidence type="ECO:0000313" key="14">
    <source>
        <dbReference type="Proteomes" id="UP001595713"/>
    </source>
</evidence>
<evidence type="ECO:0000256" key="1">
    <source>
        <dbReference type="ARBA" id="ARBA00006257"/>
    </source>
</evidence>
<keyword evidence="14" id="KW-1185">Reference proteome</keyword>
<dbReference type="Proteomes" id="UP001595713">
    <property type="component" value="Unassembled WGS sequence"/>
</dbReference>
<dbReference type="PRINTS" id="PR00951">
    <property type="entry name" value="FLGBIOSNFLIP"/>
</dbReference>
<name>A0ABV7SQY7_9SPHN</name>
<dbReference type="InterPro" id="IPR005838">
    <property type="entry name" value="T3SS_IM_P"/>
</dbReference>
<proteinExistence type="inferred from homology"/>
<comment type="caution">
    <text evidence="13">The sequence shown here is derived from an EMBL/GenBank/DDBJ whole genome shotgun (WGS) entry which is preliminary data.</text>
</comment>
<evidence type="ECO:0000256" key="10">
    <source>
        <dbReference type="ARBA" id="ARBA00023143"/>
    </source>
</evidence>
<keyword evidence="11 12" id="KW-1006">Bacterial flagellum protein export</keyword>
<dbReference type="NCBIfam" id="TIGR01103">
    <property type="entry name" value="fliP"/>
    <property type="match status" value="1"/>
</dbReference>
<keyword evidence="10" id="KW-0975">Bacterial flagellum</keyword>
<keyword evidence="6 12" id="KW-1005">Bacterial flagellum biogenesis</keyword>
<dbReference type="InterPro" id="IPR005837">
    <property type="entry name" value="FliP"/>
</dbReference>
<feature type="transmembrane region" description="Helical" evidence="12">
    <location>
        <begin position="28"/>
        <end position="50"/>
    </location>
</feature>
<organism evidence="13 14">
    <name type="scientific">Sphingomonas hylomeconis</name>
    <dbReference type="NCBI Taxonomy" id="1395958"/>
    <lineage>
        <taxon>Bacteria</taxon>
        <taxon>Pseudomonadati</taxon>
        <taxon>Pseudomonadota</taxon>
        <taxon>Alphaproteobacteria</taxon>
        <taxon>Sphingomonadales</taxon>
        <taxon>Sphingomonadaceae</taxon>
        <taxon>Sphingomonas</taxon>
    </lineage>
</organism>
<evidence type="ECO:0000256" key="11">
    <source>
        <dbReference type="ARBA" id="ARBA00023225"/>
    </source>
</evidence>
<evidence type="ECO:0000256" key="3">
    <source>
        <dbReference type="ARBA" id="ARBA00022448"/>
    </source>
</evidence>